<sequence>MNITEMIDNADQIRTVDAMGKPCPMPLLMLKRALKSHPGETFLLKSSDPHSQIDVSRYCELNQLKYDMQRISDVEFHYIIES</sequence>
<dbReference type="AlphaFoldDB" id="A0A6C0XL33"/>
<dbReference type="Pfam" id="PF01206">
    <property type="entry name" value="TusA"/>
    <property type="match status" value="1"/>
</dbReference>
<dbReference type="Gene3D" id="3.30.110.40">
    <property type="entry name" value="TusA-like domain"/>
    <property type="match status" value="1"/>
</dbReference>
<protein>
    <submittedName>
        <fullName evidence="1">Sulfurtransferase TusA family protein</fullName>
    </submittedName>
</protein>
<organism evidence="1 2">
    <name type="scientific">Acinetobacter schindleri</name>
    <dbReference type="NCBI Taxonomy" id="108981"/>
    <lineage>
        <taxon>Bacteria</taxon>
        <taxon>Pseudomonadati</taxon>
        <taxon>Pseudomonadota</taxon>
        <taxon>Gammaproteobacteria</taxon>
        <taxon>Moraxellales</taxon>
        <taxon>Moraxellaceae</taxon>
        <taxon>Acinetobacter</taxon>
    </lineage>
</organism>
<evidence type="ECO:0000313" key="1">
    <source>
        <dbReference type="EMBL" id="QIC67575.1"/>
    </source>
</evidence>
<reference evidence="1 2" key="1">
    <citation type="submission" date="2019-09" db="EMBL/GenBank/DDBJ databases">
        <title>Non-baumannii Acinetobacter spp. carrying blaNDM-1 isolated in China.</title>
        <authorList>
            <person name="Cui C."/>
            <person name="Chen C."/>
            <person name="Sun J."/>
            <person name="Liu Y."/>
        </authorList>
    </citation>
    <scope>NUCLEOTIDE SEQUENCE [LARGE SCALE GENOMIC DNA]</scope>
    <source>
        <strain evidence="1 2">HZE23-1</strain>
    </source>
</reference>
<dbReference type="InterPro" id="IPR001455">
    <property type="entry name" value="TusA-like"/>
</dbReference>
<gene>
    <name evidence="1" type="ORF">FSC10_09430</name>
</gene>
<evidence type="ECO:0000313" key="2">
    <source>
        <dbReference type="Proteomes" id="UP000503505"/>
    </source>
</evidence>
<dbReference type="InterPro" id="IPR036868">
    <property type="entry name" value="TusA-like_sf"/>
</dbReference>
<dbReference type="Proteomes" id="UP000503505">
    <property type="component" value="Chromosome"/>
</dbReference>
<dbReference type="CDD" id="cd00291">
    <property type="entry name" value="SirA_YedF_YeeD"/>
    <property type="match status" value="1"/>
</dbReference>
<proteinExistence type="predicted"/>
<dbReference type="SUPFAM" id="SSF64307">
    <property type="entry name" value="SirA-like"/>
    <property type="match status" value="1"/>
</dbReference>
<accession>A0A6C0XL33</accession>
<dbReference type="EMBL" id="CP044463">
    <property type="protein sequence ID" value="QIC67575.1"/>
    <property type="molecule type" value="Genomic_DNA"/>
</dbReference>
<name>A0A6C0XL33_9GAMM</name>